<organism evidence="2 3">
    <name type="scientific">Panagrellus redivivus</name>
    <name type="common">Microworm</name>
    <dbReference type="NCBI Taxonomy" id="6233"/>
    <lineage>
        <taxon>Eukaryota</taxon>
        <taxon>Metazoa</taxon>
        <taxon>Ecdysozoa</taxon>
        <taxon>Nematoda</taxon>
        <taxon>Chromadorea</taxon>
        <taxon>Rhabditida</taxon>
        <taxon>Tylenchina</taxon>
        <taxon>Panagrolaimomorpha</taxon>
        <taxon>Panagrolaimoidea</taxon>
        <taxon>Panagrolaimidae</taxon>
        <taxon>Panagrellus</taxon>
    </lineage>
</organism>
<proteinExistence type="predicted"/>
<dbReference type="SUPFAM" id="SSF81383">
    <property type="entry name" value="F-box domain"/>
    <property type="match status" value="1"/>
</dbReference>
<evidence type="ECO:0000259" key="1">
    <source>
        <dbReference type="PROSITE" id="PS50181"/>
    </source>
</evidence>
<dbReference type="InterPro" id="IPR036322">
    <property type="entry name" value="WD40_repeat_dom_sf"/>
</dbReference>
<protein>
    <submittedName>
        <fullName evidence="3">F-box domain-containing protein</fullName>
    </submittedName>
</protein>
<dbReference type="InterPro" id="IPR001810">
    <property type="entry name" value="F-box_dom"/>
</dbReference>
<feature type="domain" description="F-box" evidence="1">
    <location>
        <begin position="1"/>
        <end position="47"/>
    </location>
</feature>
<dbReference type="Gene3D" id="2.130.10.10">
    <property type="entry name" value="YVTN repeat-like/Quinoprotein amine dehydrogenase"/>
    <property type="match status" value="2"/>
</dbReference>
<evidence type="ECO:0000313" key="3">
    <source>
        <dbReference type="WBParaSite" id="Pan_g2358.t1"/>
    </source>
</evidence>
<dbReference type="SMART" id="SM00256">
    <property type="entry name" value="FBOX"/>
    <property type="match status" value="1"/>
</dbReference>
<dbReference type="InterPro" id="IPR001680">
    <property type="entry name" value="WD40_rpt"/>
</dbReference>
<dbReference type="SMART" id="SM00320">
    <property type="entry name" value="WD40"/>
    <property type="match status" value="3"/>
</dbReference>
<evidence type="ECO:0000313" key="2">
    <source>
        <dbReference type="Proteomes" id="UP000492821"/>
    </source>
</evidence>
<dbReference type="Pfam" id="PF00400">
    <property type="entry name" value="WD40"/>
    <property type="match status" value="1"/>
</dbReference>
<dbReference type="WBParaSite" id="Pan_g2358.t1">
    <property type="protein sequence ID" value="Pan_g2358.t1"/>
    <property type="gene ID" value="Pan_g2358"/>
</dbReference>
<dbReference type="InterPro" id="IPR015943">
    <property type="entry name" value="WD40/YVTN_repeat-like_dom_sf"/>
</dbReference>
<accession>A0A7E4VPT6</accession>
<name>A0A7E4VPT6_PANRE</name>
<dbReference type="AlphaFoldDB" id="A0A7E4VPT6"/>
<dbReference type="SUPFAM" id="SSF50978">
    <property type="entry name" value="WD40 repeat-like"/>
    <property type="match status" value="1"/>
</dbReference>
<sequence>MSLTSLPIELIHVISDNLSSKYVFTVLRKVNRRFYVALSDSVYWRRRYLHFRLPKPVSSRDYISIARLCIEVEDEVLFWKRQDGGHNFIKSSKSVLSFITVDAVLLIESNRNQKQTDLIVTASRDRSLRIFETADTTVPIVTIPNAHNSWINNLIPILLPSKETLLLSTGFDGSLRLWQFPSLKTNISAQHPLVKLSLKSTVVDSASSIDKDGRLFFLCANNCIRMVKFDATKTPMLQPLGRLTYFKRQTLSIAVGTDKSTDKTLLFMSSRSQWLVALECASFTKKCATKLDSEALCVQVSESRVYCGLKSGDVMILTLDLMLLKVAQAFSSNINVARLIPTAAHLICASGNGSICVFSLRDEVSDEVCRGRFFIPRLSQPFMMCF</sequence>
<dbReference type="PROSITE" id="PS50181">
    <property type="entry name" value="FBOX"/>
    <property type="match status" value="1"/>
</dbReference>
<dbReference type="Proteomes" id="UP000492821">
    <property type="component" value="Unassembled WGS sequence"/>
</dbReference>
<reference evidence="3" key="2">
    <citation type="submission" date="2020-10" db="UniProtKB">
        <authorList>
            <consortium name="WormBaseParasite"/>
        </authorList>
    </citation>
    <scope>IDENTIFICATION</scope>
</reference>
<dbReference type="InterPro" id="IPR036047">
    <property type="entry name" value="F-box-like_dom_sf"/>
</dbReference>
<reference evidence="2" key="1">
    <citation type="journal article" date="2013" name="Genetics">
        <title>The draft genome and transcriptome of Panagrellus redivivus are shaped by the harsh demands of a free-living lifestyle.</title>
        <authorList>
            <person name="Srinivasan J."/>
            <person name="Dillman A.R."/>
            <person name="Macchietto M.G."/>
            <person name="Heikkinen L."/>
            <person name="Lakso M."/>
            <person name="Fracchia K.M."/>
            <person name="Antoshechkin I."/>
            <person name="Mortazavi A."/>
            <person name="Wong G."/>
            <person name="Sternberg P.W."/>
        </authorList>
    </citation>
    <scope>NUCLEOTIDE SEQUENCE [LARGE SCALE GENOMIC DNA]</scope>
    <source>
        <strain evidence="2">MT8872</strain>
    </source>
</reference>
<keyword evidence="2" id="KW-1185">Reference proteome</keyword>